<dbReference type="RefSeq" id="WP_036134320.1">
    <property type="nucleotide sequence ID" value="NZ_ANIE01000009.1"/>
</dbReference>
<dbReference type="InterPro" id="IPR013424">
    <property type="entry name" value="Ice-binding_C"/>
</dbReference>
<dbReference type="STRING" id="1137280.D777_03482"/>
<keyword evidence="3" id="KW-1185">Reference proteome</keyword>
<dbReference type="Pfam" id="PF07589">
    <property type="entry name" value="PEP-CTERM"/>
    <property type="match status" value="1"/>
</dbReference>
<dbReference type="NCBIfam" id="TIGR02595">
    <property type="entry name" value="PEP_CTERM"/>
    <property type="match status" value="1"/>
</dbReference>
<dbReference type="Proteomes" id="UP000035057">
    <property type="component" value="Unassembled WGS sequence"/>
</dbReference>
<evidence type="ECO:0000313" key="3">
    <source>
        <dbReference type="Proteomes" id="UP000035057"/>
    </source>
</evidence>
<name>A0A072MYH5_9GAMM</name>
<protein>
    <recommendedName>
        <fullName evidence="1">Ice-binding protein C-terminal domain-containing protein</fullName>
    </recommendedName>
</protein>
<dbReference type="EMBL" id="ANIE01000009">
    <property type="protein sequence ID" value="KEF30306.1"/>
    <property type="molecule type" value="Genomic_DNA"/>
</dbReference>
<accession>A0A072MYH5</accession>
<gene>
    <name evidence="2" type="ORF">D777_03482</name>
</gene>
<dbReference type="AlphaFoldDB" id="A0A072MYH5"/>
<evidence type="ECO:0000313" key="2">
    <source>
        <dbReference type="EMBL" id="KEF30306.1"/>
    </source>
</evidence>
<reference evidence="2 3" key="1">
    <citation type="submission" date="2012-12" db="EMBL/GenBank/DDBJ databases">
        <title>Genome assembly of Marinobacter sp. AK21.</title>
        <authorList>
            <person name="Khatri I."/>
            <person name="Kumar R."/>
            <person name="Vaidya B."/>
            <person name="Subramanian S."/>
            <person name="Pinnaka A."/>
        </authorList>
    </citation>
    <scope>NUCLEOTIDE SEQUENCE [LARGE SCALE GENOMIC DNA]</scope>
    <source>
        <strain evidence="2 3">AK21</strain>
    </source>
</reference>
<feature type="domain" description="Ice-binding protein C-terminal" evidence="1">
    <location>
        <begin position="169"/>
        <end position="191"/>
    </location>
</feature>
<evidence type="ECO:0000259" key="1">
    <source>
        <dbReference type="Pfam" id="PF07589"/>
    </source>
</evidence>
<sequence length="196" mass="20180">MNQRQSMTAIGSLTAGLLFSGIALGGTIQCGADINNNYMQVDDTLVSACLGSGLGNIGNGINDDFLQTAASAGYTDVSGSYSMSFSQSGGTPLVSTAGTWSIDPTFWDSFSAGAIGFKFGTGNTPDEWFVYSLESGATGGDWTFLYGLQNTKKTGGGLSHLTLYSKEVSVPEPGTIALLGLGLIGLGLARKSRKTA</sequence>
<proteinExistence type="predicted"/>
<organism evidence="2 3">
    <name type="scientific">Marinobacter nitratireducens</name>
    <dbReference type="NCBI Taxonomy" id="1137280"/>
    <lineage>
        <taxon>Bacteria</taxon>
        <taxon>Pseudomonadati</taxon>
        <taxon>Pseudomonadota</taxon>
        <taxon>Gammaproteobacteria</taxon>
        <taxon>Pseudomonadales</taxon>
        <taxon>Marinobacteraceae</taxon>
        <taxon>Marinobacter</taxon>
    </lineage>
</organism>
<comment type="caution">
    <text evidence="2">The sequence shown here is derived from an EMBL/GenBank/DDBJ whole genome shotgun (WGS) entry which is preliminary data.</text>
</comment>
<dbReference type="PATRIC" id="fig|1137280.3.peg.3300"/>